<accession>A0A6J7EET9</accession>
<evidence type="ECO:0000256" key="1">
    <source>
        <dbReference type="ARBA" id="ARBA00022729"/>
    </source>
</evidence>
<organism evidence="2">
    <name type="scientific">freshwater metagenome</name>
    <dbReference type="NCBI Taxonomy" id="449393"/>
    <lineage>
        <taxon>unclassified sequences</taxon>
        <taxon>metagenomes</taxon>
        <taxon>ecological metagenomes</taxon>
    </lineage>
</organism>
<protein>
    <submittedName>
        <fullName evidence="2">Unannotated protein</fullName>
    </submittedName>
</protein>
<dbReference type="PANTHER" id="PTHR31284:SF10">
    <property type="entry name" value="ACID PHOSPHATASE-LIKE PROTEIN"/>
    <property type="match status" value="1"/>
</dbReference>
<dbReference type="EMBL" id="CAFBLS010000175">
    <property type="protein sequence ID" value="CAB4881486.1"/>
    <property type="molecule type" value="Genomic_DNA"/>
</dbReference>
<evidence type="ECO:0000313" key="2">
    <source>
        <dbReference type="EMBL" id="CAB4881486.1"/>
    </source>
</evidence>
<keyword evidence="1" id="KW-0732">Signal</keyword>
<dbReference type="SUPFAM" id="SSF56784">
    <property type="entry name" value="HAD-like"/>
    <property type="match status" value="1"/>
</dbReference>
<proteinExistence type="predicted"/>
<name>A0A6J7EET9_9ZZZZ</name>
<dbReference type="AlphaFoldDB" id="A0A6J7EET9"/>
<dbReference type="Pfam" id="PF03767">
    <property type="entry name" value="Acid_phosphat_B"/>
    <property type="match status" value="1"/>
</dbReference>
<reference evidence="2" key="1">
    <citation type="submission" date="2020-05" db="EMBL/GenBank/DDBJ databases">
        <authorList>
            <person name="Chiriac C."/>
            <person name="Salcher M."/>
            <person name="Ghai R."/>
            <person name="Kavagutti S V."/>
        </authorList>
    </citation>
    <scope>NUCLEOTIDE SEQUENCE</scope>
</reference>
<dbReference type="InterPro" id="IPR036412">
    <property type="entry name" value="HAD-like_sf"/>
</dbReference>
<sequence length="269" mass="28813">MRTPRARMVVTLGVMLAVAVGAAPAVSSSAVTGQQSAETGRVHPIDVPGQPTPVEGVDQRLPALSALHRYSAGAQFADEIRAYRSSGQFALDQRAVAEQARAFLATWLVDTCGDTSQAACRPAAVFDIDDTLLSWYVPYSQHDFSLPSGLGAAIVRSCRTPAISATRSLLDAAKSLGASVFLLSGRDEDTRADTEACLRKRGISGWDELVLRSPTQAQLTALEFKTATRARWTKQGWRLAFTIGDQVSDVTGGYVAKGFLLPNPMYLIP</sequence>
<dbReference type="InterPro" id="IPR023214">
    <property type="entry name" value="HAD_sf"/>
</dbReference>
<dbReference type="InterPro" id="IPR005519">
    <property type="entry name" value="Acid_phosphat_B-like"/>
</dbReference>
<gene>
    <name evidence="2" type="ORF">UFOPK3402_01352</name>
</gene>
<dbReference type="Gene3D" id="3.40.50.1000">
    <property type="entry name" value="HAD superfamily/HAD-like"/>
    <property type="match status" value="1"/>
</dbReference>
<dbReference type="PANTHER" id="PTHR31284">
    <property type="entry name" value="ACID PHOSPHATASE-LIKE PROTEIN"/>
    <property type="match status" value="1"/>
</dbReference>